<dbReference type="Pfam" id="PF25484">
    <property type="entry name" value="DUF7907"/>
    <property type="match status" value="1"/>
</dbReference>
<dbReference type="EMBL" id="MU006800">
    <property type="protein sequence ID" value="KAF2636157.1"/>
    <property type="molecule type" value="Genomic_DNA"/>
</dbReference>
<evidence type="ECO:0000259" key="2">
    <source>
        <dbReference type="Pfam" id="PF25484"/>
    </source>
</evidence>
<evidence type="ECO:0000313" key="4">
    <source>
        <dbReference type="Proteomes" id="UP000799753"/>
    </source>
</evidence>
<reference evidence="3" key="1">
    <citation type="journal article" date="2020" name="Stud. Mycol.">
        <title>101 Dothideomycetes genomes: a test case for predicting lifestyles and emergence of pathogens.</title>
        <authorList>
            <person name="Haridas S."/>
            <person name="Albert R."/>
            <person name="Binder M."/>
            <person name="Bloem J."/>
            <person name="Labutti K."/>
            <person name="Salamov A."/>
            <person name="Andreopoulos B."/>
            <person name="Baker S."/>
            <person name="Barry K."/>
            <person name="Bills G."/>
            <person name="Bluhm B."/>
            <person name="Cannon C."/>
            <person name="Castanera R."/>
            <person name="Culley D."/>
            <person name="Daum C."/>
            <person name="Ezra D."/>
            <person name="Gonzalez J."/>
            <person name="Henrissat B."/>
            <person name="Kuo A."/>
            <person name="Liang C."/>
            <person name="Lipzen A."/>
            <person name="Lutzoni F."/>
            <person name="Magnuson J."/>
            <person name="Mondo S."/>
            <person name="Nolan M."/>
            <person name="Ohm R."/>
            <person name="Pangilinan J."/>
            <person name="Park H.-J."/>
            <person name="Ramirez L."/>
            <person name="Alfaro M."/>
            <person name="Sun H."/>
            <person name="Tritt A."/>
            <person name="Yoshinaga Y."/>
            <person name="Zwiers L.-H."/>
            <person name="Turgeon B."/>
            <person name="Goodwin S."/>
            <person name="Spatafora J."/>
            <person name="Crous P."/>
            <person name="Grigoriev I."/>
        </authorList>
    </citation>
    <scope>NUCLEOTIDE SEQUENCE</scope>
    <source>
        <strain evidence="3">CBS 473.64</strain>
    </source>
</reference>
<evidence type="ECO:0000256" key="1">
    <source>
        <dbReference type="SAM" id="SignalP"/>
    </source>
</evidence>
<dbReference type="Proteomes" id="UP000799753">
    <property type="component" value="Unassembled WGS sequence"/>
</dbReference>
<dbReference type="AlphaFoldDB" id="A0A6A6RM26"/>
<organism evidence="3 4">
    <name type="scientific">Massarina eburnea CBS 473.64</name>
    <dbReference type="NCBI Taxonomy" id="1395130"/>
    <lineage>
        <taxon>Eukaryota</taxon>
        <taxon>Fungi</taxon>
        <taxon>Dikarya</taxon>
        <taxon>Ascomycota</taxon>
        <taxon>Pezizomycotina</taxon>
        <taxon>Dothideomycetes</taxon>
        <taxon>Pleosporomycetidae</taxon>
        <taxon>Pleosporales</taxon>
        <taxon>Massarineae</taxon>
        <taxon>Massarinaceae</taxon>
        <taxon>Massarina</taxon>
    </lineage>
</organism>
<feature type="chain" id="PRO_5025487456" description="DUF7907 domain-containing protein" evidence="1">
    <location>
        <begin position="23"/>
        <end position="196"/>
    </location>
</feature>
<sequence length="196" mass="21459">MHFVYCLMFSLTAAHYLPPTSTSPNFRIAAAFNSDSPLSAIAQGWNLTTYHVDPGNNYVVLSNTSSRTFYNNGTADDFTSHTSQVWTDGGTPPWPQGVSVAPDKEARRGVYVTNGRATPGVEVAEWPATVYFGTGTWYVCNLTLTYGPAIALYWREKVDNTPEGCANVELQAWCLENGSGVEHPLARNSTCYQTTV</sequence>
<feature type="signal peptide" evidence="1">
    <location>
        <begin position="1"/>
        <end position="22"/>
    </location>
</feature>
<accession>A0A6A6RM26</accession>
<protein>
    <recommendedName>
        <fullName evidence="2">DUF7907 domain-containing protein</fullName>
    </recommendedName>
</protein>
<dbReference type="OrthoDB" id="3518533at2759"/>
<proteinExistence type="predicted"/>
<feature type="domain" description="DUF7907" evidence="2">
    <location>
        <begin position="24"/>
        <end position="174"/>
    </location>
</feature>
<name>A0A6A6RM26_9PLEO</name>
<keyword evidence="1" id="KW-0732">Signal</keyword>
<dbReference type="InterPro" id="IPR057229">
    <property type="entry name" value="DUF7907"/>
</dbReference>
<keyword evidence="4" id="KW-1185">Reference proteome</keyword>
<gene>
    <name evidence="3" type="ORF">P280DRAFT_522405</name>
</gene>
<evidence type="ECO:0000313" key="3">
    <source>
        <dbReference type="EMBL" id="KAF2636157.1"/>
    </source>
</evidence>